<sequence length="269" mass="29253">MANTSSGPARKKTVHHLGSPLTVTSWPEISQDDQDTILELLCKYGTVDISLVNLLKHCPNYVVSYLSPIGQHRQSHIKPSGGKRAQKKRKRQAKTAGQDDGAMAIDTPDKPEILSQVDVGFNSITTRLQSIIAKTSDDSSSDDSREKKPYSMVFVCRGNQTAPFNSHFPQMVAASSLRTEPAQATRLIGFSKPCSDRLSASLGIARVSSVAVCVDAVGSGPLRDLVEKTVQPVRCNWLHDAQSQLYRQSQIVSVDTHVGAKKVKQMVAA</sequence>
<accession>A0ACC1MBH1</accession>
<proteinExistence type="predicted"/>
<name>A0ACC1MBH1_9HYPO</name>
<comment type="caution">
    <text evidence="1">The sequence shown here is derived from an EMBL/GenBank/DDBJ whole genome shotgun (WGS) entry which is preliminary data.</text>
</comment>
<keyword evidence="2" id="KW-1185">Reference proteome</keyword>
<dbReference type="Proteomes" id="UP001143910">
    <property type="component" value="Unassembled WGS sequence"/>
</dbReference>
<evidence type="ECO:0000313" key="2">
    <source>
        <dbReference type="Proteomes" id="UP001143910"/>
    </source>
</evidence>
<organism evidence="1 2">
    <name type="scientific">Zarea fungicola</name>
    <dbReference type="NCBI Taxonomy" id="93591"/>
    <lineage>
        <taxon>Eukaryota</taxon>
        <taxon>Fungi</taxon>
        <taxon>Dikarya</taxon>
        <taxon>Ascomycota</taxon>
        <taxon>Pezizomycotina</taxon>
        <taxon>Sordariomycetes</taxon>
        <taxon>Hypocreomycetidae</taxon>
        <taxon>Hypocreales</taxon>
        <taxon>Cordycipitaceae</taxon>
        <taxon>Zarea</taxon>
    </lineage>
</organism>
<dbReference type="EMBL" id="JANJQO010003675">
    <property type="protein sequence ID" value="KAJ2957199.1"/>
    <property type="molecule type" value="Genomic_DNA"/>
</dbReference>
<protein>
    <submittedName>
        <fullName evidence="1">Uncharacterized protein</fullName>
    </submittedName>
</protein>
<reference evidence="1" key="1">
    <citation type="submission" date="2022-08" db="EMBL/GenBank/DDBJ databases">
        <title>Genome Sequence of Lecanicillium fungicola.</title>
        <authorList>
            <person name="Buettner E."/>
        </authorList>
    </citation>
    <scope>NUCLEOTIDE SEQUENCE</scope>
    <source>
        <strain evidence="1">Babe33</strain>
    </source>
</reference>
<gene>
    <name evidence="1" type="ORF">NQ176_g11267</name>
</gene>
<evidence type="ECO:0000313" key="1">
    <source>
        <dbReference type="EMBL" id="KAJ2957199.1"/>
    </source>
</evidence>